<feature type="transmembrane region" description="Helical" evidence="1">
    <location>
        <begin position="20"/>
        <end position="39"/>
    </location>
</feature>
<gene>
    <name evidence="2" type="ORF">D5018_14175</name>
</gene>
<evidence type="ECO:0000313" key="2">
    <source>
        <dbReference type="EMBL" id="RLV59035.1"/>
    </source>
</evidence>
<dbReference type="OrthoDB" id="5768004at2"/>
<dbReference type="AlphaFoldDB" id="A0A3L8PUD3"/>
<proteinExistence type="predicted"/>
<accession>A0A3L8PUD3</accession>
<evidence type="ECO:0000313" key="3">
    <source>
        <dbReference type="Proteomes" id="UP000281474"/>
    </source>
</evidence>
<protein>
    <submittedName>
        <fullName evidence="2">MSHA biogenesis protein MshP</fullName>
    </submittedName>
</protein>
<sequence length="141" mass="15223">MFHKNNSLVNRSKQRGSMLVLGIFILTIMFLLAATLINVSQNEDQAITIEVQGARALFAANSALDAGLAQLFPTDGSLRNCTNVSTSWSNNDIALQACPVTLTCQSYTVANVGTQFRLTAKAICGNDTPNRVSRTVEVMAR</sequence>
<comment type="caution">
    <text evidence="2">The sequence shown here is derived from an EMBL/GenBank/DDBJ whole genome shotgun (WGS) entry which is preliminary data.</text>
</comment>
<name>A0A3L8PUD3_9GAMM</name>
<dbReference type="EMBL" id="QZEI01000046">
    <property type="protein sequence ID" value="RLV59035.1"/>
    <property type="molecule type" value="Genomic_DNA"/>
</dbReference>
<reference evidence="2 3" key="1">
    <citation type="submission" date="2018-09" db="EMBL/GenBank/DDBJ databases">
        <title>Phylogeny of the Shewanellaceae, and recommendation for two new genera, Pseudoshewanella and Parashewanella.</title>
        <authorList>
            <person name="Wang G."/>
        </authorList>
    </citation>
    <scope>NUCLEOTIDE SEQUENCE [LARGE SCALE GENOMIC DNA]</scope>
    <source>
        <strain evidence="2 3">C51</strain>
    </source>
</reference>
<dbReference type="Proteomes" id="UP000281474">
    <property type="component" value="Unassembled WGS sequence"/>
</dbReference>
<keyword evidence="3" id="KW-1185">Reference proteome</keyword>
<organism evidence="2 3">
    <name type="scientific">Parashewanella curva</name>
    <dbReference type="NCBI Taxonomy" id="2338552"/>
    <lineage>
        <taxon>Bacteria</taxon>
        <taxon>Pseudomonadati</taxon>
        <taxon>Pseudomonadota</taxon>
        <taxon>Gammaproteobacteria</taxon>
        <taxon>Alteromonadales</taxon>
        <taxon>Shewanellaceae</taxon>
        <taxon>Parashewanella</taxon>
    </lineage>
</organism>
<keyword evidence="1" id="KW-1133">Transmembrane helix</keyword>
<evidence type="ECO:0000256" key="1">
    <source>
        <dbReference type="SAM" id="Phobius"/>
    </source>
</evidence>
<dbReference type="RefSeq" id="WP_121839656.1">
    <property type="nucleotide sequence ID" value="NZ_ML014795.1"/>
</dbReference>
<keyword evidence="1" id="KW-0812">Transmembrane</keyword>
<keyword evidence="1" id="KW-0472">Membrane</keyword>